<proteinExistence type="predicted"/>
<accession>A0ACC0CRV5</accession>
<protein>
    <submittedName>
        <fullName evidence="1">Cytochrome P450</fullName>
    </submittedName>
</protein>
<name>A0ACC0CRV5_9PEZI</name>
<comment type="caution">
    <text evidence="1">The sequence shown here is derived from an EMBL/GenBank/DDBJ whole genome shotgun (WGS) entry which is preliminary data.</text>
</comment>
<sequence length="313" mass="34769">MIVLDREAHHRKRKLVGPIISERSMRAFEPTISAAVDVFLRQLLESSQRSHPVNMSERCSRLAFDVISLLAFGYSLNTQTGETKKLVPDSLKSTSTLSTLIMAWPATRIVAPLVSWMGRKRAATFRLTLRKMISARMALPKDAKHDFYALATGEISPGEQGLNAAELWPEAVFFIAAGGGTVNTAMTASFFYLSRHPVVYAQLAKEVCTTFSSGHEIRRGPRLAGCKYLRAVIDEVLRISPASLAFTWREQDAASVAAGEELVVDGHAIPPGTEVAVNLYALLHNAEYFPYPFKFRPESWLARRIRSVRHALP</sequence>
<evidence type="ECO:0000313" key="2">
    <source>
        <dbReference type="Proteomes" id="UP001497680"/>
    </source>
</evidence>
<evidence type="ECO:0000313" key="1">
    <source>
        <dbReference type="EMBL" id="KAI6083103.1"/>
    </source>
</evidence>
<organism evidence="1 2">
    <name type="scientific">Hypoxylon rubiginosum</name>
    <dbReference type="NCBI Taxonomy" id="110542"/>
    <lineage>
        <taxon>Eukaryota</taxon>
        <taxon>Fungi</taxon>
        <taxon>Dikarya</taxon>
        <taxon>Ascomycota</taxon>
        <taxon>Pezizomycotina</taxon>
        <taxon>Sordariomycetes</taxon>
        <taxon>Xylariomycetidae</taxon>
        <taxon>Xylariales</taxon>
        <taxon>Hypoxylaceae</taxon>
        <taxon>Hypoxylon</taxon>
    </lineage>
</organism>
<keyword evidence="2" id="KW-1185">Reference proteome</keyword>
<dbReference type="Proteomes" id="UP001497680">
    <property type="component" value="Unassembled WGS sequence"/>
</dbReference>
<gene>
    <name evidence="1" type="ORF">F4821DRAFT_198268</name>
</gene>
<reference evidence="1 2" key="1">
    <citation type="journal article" date="2022" name="New Phytol.">
        <title>Ecological generalism drives hyperdiversity of secondary metabolite gene clusters in xylarialean endophytes.</title>
        <authorList>
            <person name="Franco M.E.E."/>
            <person name="Wisecaver J.H."/>
            <person name="Arnold A.E."/>
            <person name="Ju Y.M."/>
            <person name="Slot J.C."/>
            <person name="Ahrendt S."/>
            <person name="Moore L.P."/>
            <person name="Eastman K.E."/>
            <person name="Scott K."/>
            <person name="Konkel Z."/>
            <person name="Mondo S.J."/>
            <person name="Kuo A."/>
            <person name="Hayes R.D."/>
            <person name="Haridas S."/>
            <person name="Andreopoulos B."/>
            <person name="Riley R."/>
            <person name="LaButti K."/>
            <person name="Pangilinan J."/>
            <person name="Lipzen A."/>
            <person name="Amirebrahimi M."/>
            <person name="Yan J."/>
            <person name="Adam C."/>
            <person name="Keymanesh K."/>
            <person name="Ng V."/>
            <person name="Louie K."/>
            <person name="Northen T."/>
            <person name="Drula E."/>
            <person name="Henrissat B."/>
            <person name="Hsieh H.M."/>
            <person name="Youens-Clark K."/>
            <person name="Lutzoni F."/>
            <person name="Miadlikowska J."/>
            <person name="Eastwood D.C."/>
            <person name="Hamelin R.C."/>
            <person name="Grigoriev I.V."/>
            <person name="U'Ren J.M."/>
        </authorList>
    </citation>
    <scope>NUCLEOTIDE SEQUENCE [LARGE SCALE GENOMIC DNA]</scope>
    <source>
        <strain evidence="1 2">ER1909</strain>
    </source>
</reference>
<dbReference type="EMBL" id="MU394358">
    <property type="protein sequence ID" value="KAI6083103.1"/>
    <property type="molecule type" value="Genomic_DNA"/>
</dbReference>